<reference evidence="4 5" key="1">
    <citation type="submission" date="2019-08" db="EMBL/GenBank/DDBJ databases">
        <title>Whole genome sequencing of chitin degrading bacteria Chitinophaga pinensis YS16.</title>
        <authorList>
            <person name="Singh R.P."/>
            <person name="Manchanda G."/>
            <person name="Maurya I.K."/>
            <person name="Joshi N.K."/>
            <person name="Srivastava A.K."/>
        </authorList>
    </citation>
    <scope>NUCLEOTIDE SEQUENCE [LARGE SCALE GENOMIC DNA]</scope>
    <source>
        <strain evidence="4 5">YS-16</strain>
    </source>
</reference>
<gene>
    <name evidence="4" type="ORF">FEF09_30295</name>
</gene>
<evidence type="ECO:0000313" key="4">
    <source>
        <dbReference type="EMBL" id="TWV88897.1"/>
    </source>
</evidence>
<evidence type="ECO:0000256" key="2">
    <source>
        <dbReference type="ARBA" id="ARBA00022840"/>
    </source>
</evidence>
<protein>
    <recommendedName>
        <fullName evidence="3">Zeta toxin domain-containing protein</fullName>
    </recommendedName>
</protein>
<name>A0A5C6LJK9_9BACT</name>
<evidence type="ECO:0000313" key="5">
    <source>
        <dbReference type="Proteomes" id="UP000318815"/>
    </source>
</evidence>
<dbReference type="AlphaFoldDB" id="A0A5C6LJK9"/>
<dbReference type="GO" id="GO:0005524">
    <property type="term" value="F:ATP binding"/>
    <property type="evidence" value="ECO:0007669"/>
    <property type="project" value="UniProtKB-KW"/>
</dbReference>
<dbReference type="GO" id="GO:0016301">
    <property type="term" value="F:kinase activity"/>
    <property type="evidence" value="ECO:0007669"/>
    <property type="project" value="InterPro"/>
</dbReference>
<comment type="caution">
    <text evidence="4">The sequence shown here is derived from an EMBL/GenBank/DDBJ whole genome shotgun (WGS) entry which is preliminary data.</text>
</comment>
<feature type="domain" description="Zeta toxin" evidence="3">
    <location>
        <begin position="114"/>
        <end position="257"/>
    </location>
</feature>
<sequence>MAKRSNRPLNNMELVEHFLENVLSLDLDSDEIYAMVPKIVSTELNIENFDESLISITSKSYRAFKYRKDNARIKLWEQIVRELLSMKRLKNDEGIKLKKGGAFPNSGVKVGGEAYIVIGLPASGKSSISNKIADDFGAIILDSDYAKRKLPEFNALPFGATLVHEESDRIVFGDPSNKQEFKSLFDHCIELNANIVIPKIGSNVKGINMLIDTLLTVDYGINLTLLELDRVKATKRALDRFMTTKRYVPLSLIFDTYGNHPTITYFKIVEQRKNDLKSYGIISNDVEKTALH</sequence>
<dbReference type="Proteomes" id="UP000318815">
    <property type="component" value="Unassembled WGS sequence"/>
</dbReference>
<keyword evidence="2" id="KW-0067">ATP-binding</keyword>
<dbReference type="InterPro" id="IPR027417">
    <property type="entry name" value="P-loop_NTPase"/>
</dbReference>
<accession>A0A5C6LJK9</accession>
<dbReference type="OrthoDB" id="660434at2"/>
<dbReference type="RefSeq" id="WP_146308628.1">
    <property type="nucleotide sequence ID" value="NZ_VOHS01000094.1"/>
</dbReference>
<organism evidence="4 5">
    <name type="scientific">Chitinophaga pinensis</name>
    <dbReference type="NCBI Taxonomy" id="79329"/>
    <lineage>
        <taxon>Bacteria</taxon>
        <taxon>Pseudomonadati</taxon>
        <taxon>Bacteroidota</taxon>
        <taxon>Chitinophagia</taxon>
        <taxon>Chitinophagales</taxon>
        <taxon>Chitinophagaceae</taxon>
        <taxon>Chitinophaga</taxon>
    </lineage>
</organism>
<evidence type="ECO:0000256" key="1">
    <source>
        <dbReference type="ARBA" id="ARBA00022741"/>
    </source>
</evidence>
<keyword evidence="1" id="KW-0547">Nucleotide-binding</keyword>
<dbReference type="SUPFAM" id="SSF52540">
    <property type="entry name" value="P-loop containing nucleoside triphosphate hydrolases"/>
    <property type="match status" value="1"/>
</dbReference>
<dbReference type="Gene3D" id="3.40.50.300">
    <property type="entry name" value="P-loop containing nucleotide triphosphate hydrolases"/>
    <property type="match status" value="1"/>
</dbReference>
<proteinExistence type="predicted"/>
<dbReference type="InterPro" id="IPR010488">
    <property type="entry name" value="Zeta_toxin_domain"/>
</dbReference>
<dbReference type="Pfam" id="PF06414">
    <property type="entry name" value="Zeta_toxin"/>
    <property type="match status" value="1"/>
</dbReference>
<keyword evidence="5" id="KW-1185">Reference proteome</keyword>
<dbReference type="EMBL" id="VOHS01000094">
    <property type="protein sequence ID" value="TWV88897.1"/>
    <property type="molecule type" value="Genomic_DNA"/>
</dbReference>
<evidence type="ECO:0000259" key="3">
    <source>
        <dbReference type="Pfam" id="PF06414"/>
    </source>
</evidence>